<accession>A0A2N5H732</accession>
<dbReference type="PROSITE" id="PS00409">
    <property type="entry name" value="PROKAR_NTER_METHYL"/>
    <property type="match status" value="1"/>
</dbReference>
<keyword evidence="3" id="KW-0812">Transmembrane</keyword>
<evidence type="ECO:0000313" key="4">
    <source>
        <dbReference type="EMBL" id="PLS01316.1"/>
    </source>
</evidence>
<dbReference type="Gene3D" id="3.30.700.10">
    <property type="entry name" value="Glycoprotein, Type 4 Pilin"/>
    <property type="match status" value="1"/>
</dbReference>
<evidence type="ECO:0000256" key="3">
    <source>
        <dbReference type="SAM" id="Phobius"/>
    </source>
</evidence>
<dbReference type="GO" id="GO:0009986">
    <property type="term" value="C:cell surface"/>
    <property type="evidence" value="ECO:0007669"/>
    <property type="project" value="UniProtKB-SubCell"/>
</dbReference>
<evidence type="ECO:0008006" key="6">
    <source>
        <dbReference type="Google" id="ProtNLM"/>
    </source>
</evidence>
<keyword evidence="2" id="KW-0178">Competence</keyword>
<dbReference type="GO" id="GO:0030420">
    <property type="term" value="P:establishment of competence for transformation"/>
    <property type="evidence" value="ECO:0007669"/>
    <property type="project" value="UniProtKB-KW"/>
</dbReference>
<dbReference type="Proteomes" id="UP000234950">
    <property type="component" value="Unassembled WGS sequence"/>
</dbReference>
<dbReference type="AlphaFoldDB" id="A0A2N5H732"/>
<proteinExistence type="predicted"/>
<evidence type="ECO:0000256" key="1">
    <source>
        <dbReference type="ARBA" id="ARBA00004241"/>
    </source>
</evidence>
<keyword evidence="3" id="KW-0472">Membrane</keyword>
<dbReference type="EMBL" id="PGVE01000102">
    <property type="protein sequence ID" value="PLS01316.1"/>
    <property type="molecule type" value="Genomic_DNA"/>
</dbReference>
<reference evidence="4 5" key="1">
    <citation type="submission" date="2017-11" db="EMBL/GenBank/DDBJ databases">
        <title>Comparitive Functional Genomics of Dry Heat Resistant strains isolated from the Viking Spacecraft.</title>
        <authorList>
            <person name="Seuylemezian A."/>
            <person name="Cooper K."/>
            <person name="Vaishampayan P."/>
        </authorList>
    </citation>
    <scope>NUCLEOTIDE SEQUENCE [LARGE SCALE GENOMIC DNA]</scope>
    <source>
        <strain evidence="4 5">V32-6</strain>
    </source>
</reference>
<protein>
    <recommendedName>
        <fullName evidence="6">Prepilin-type cleavage/methylation domain-containing protein</fullName>
    </recommendedName>
</protein>
<evidence type="ECO:0000256" key="2">
    <source>
        <dbReference type="ARBA" id="ARBA00023287"/>
    </source>
</evidence>
<comment type="caution">
    <text evidence="4">The sequence shown here is derived from an EMBL/GenBank/DDBJ whole genome shotgun (WGS) entry which is preliminary data.</text>
</comment>
<keyword evidence="3" id="KW-1133">Transmembrane helix</keyword>
<dbReference type="RefSeq" id="WP_101652072.1">
    <property type="nucleotide sequence ID" value="NZ_PGVE01000102.1"/>
</dbReference>
<keyword evidence="5" id="KW-1185">Reference proteome</keyword>
<dbReference type="InterPro" id="IPR012902">
    <property type="entry name" value="N_methyl_site"/>
</dbReference>
<evidence type="ECO:0000313" key="5">
    <source>
        <dbReference type="Proteomes" id="UP000234950"/>
    </source>
</evidence>
<sequence>MRKYLSTEKGLTLIEILVSIVILSIIVVSFLSMFVQSSRSNNFSKRIVDATYVAETQMEELNNMNKSLASPSLANLSTEIKKSYTVDSSCSDCFGKTTSGHYVLVQLKNVSTELGKVIVKIYKDNSKTSQEAQMELNVSWKR</sequence>
<dbReference type="NCBIfam" id="TIGR02532">
    <property type="entry name" value="IV_pilin_GFxxxE"/>
    <property type="match status" value="1"/>
</dbReference>
<gene>
    <name evidence="4" type="ORF">CVD27_26510</name>
</gene>
<comment type="subcellular location">
    <subcellularLocation>
        <location evidence="1">Cell surface</location>
    </subcellularLocation>
</comment>
<dbReference type="OrthoDB" id="2970736at2"/>
<feature type="transmembrane region" description="Helical" evidence="3">
    <location>
        <begin position="12"/>
        <end position="35"/>
    </location>
</feature>
<dbReference type="Pfam" id="PF07963">
    <property type="entry name" value="N_methyl"/>
    <property type="match status" value="1"/>
</dbReference>
<organism evidence="4 5">
    <name type="scientific">Neobacillus cucumis</name>
    <dbReference type="NCBI Taxonomy" id="1740721"/>
    <lineage>
        <taxon>Bacteria</taxon>
        <taxon>Bacillati</taxon>
        <taxon>Bacillota</taxon>
        <taxon>Bacilli</taxon>
        <taxon>Bacillales</taxon>
        <taxon>Bacillaceae</taxon>
        <taxon>Neobacillus</taxon>
    </lineage>
</organism>
<name>A0A2N5H732_9BACI</name>